<evidence type="ECO:0000259" key="7">
    <source>
        <dbReference type="SMART" id="SM01043"/>
    </source>
</evidence>
<dbReference type="InterPro" id="IPR005158">
    <property type="entry name" value="BTAD"/>
</dbReference>
<dbReference type="RefSeq" id="WP_380507531.1">
    <property type="nucleotide sequence ID" value="NZ_JBHEZX010000005.1"/>
</dbReference>
<sequence length="268" mass="29489">MNPVMASFRDVKPPEPLSGTAGGFAVLGPLEVRVNGRSIELGAPRQRLLLAVLLSNVNRAVPVGELIEALWEEEPPRTARKNLQAYIANLRKDVCAGAGAASILLDQAGYRIAVPWGRLDVEQFGTLARAGSHEVTHGALQAGVQKLRAALDLWRGPAFEEFKHSHRLQESAARLNARYISVFESWAEAELALGNAVSVVDRIGELAEQHLHRERLTLLRMTALHRTCRTGEALGVYDDLRDRLSRDGLEPGLLIRRVHQLMLAEAAR</sequence>
<dbReference type="SUPFAM" id="SSF48452">
    <property type="entry name" value="TPR-like"/>
    <property type="match status" value="1"/>
</dbReference>
<dbReference type="Gene3D" id="1.25.40.10">
    <property type="entry name" value="Tetratricopeptide repeat domain"/>
    <property type="match status" value="1"/>
</dbReference>
<dbReference type="SMART" id="SM01043">
    <property type="entry name" value="BTAD"/>
    <property type="match status" value="1"/>
</dbReference>
<keyword evidence="2" id="KW-0902">Two-component regulatory system</keyword>
<dbReference type="InterPro" id="IPR001867">
    <property type="entry name" value="OmpR/PhoB-type_DNA-bd"/>
</dbReference>
<name>A0ABV6V936_9ACTN</name>
<dbReference type="EMBL" id="JBHEZX010000005">
    <property type="protein sequence ID" value="MFC1410239.1"/>
    <property type="molecule type" value="Genomic_DNA"/>
</dbReference>
<evidence type="ECO:0000313" key="8">
    <source>
        <dbReference type="EMBL" id="MFC1410239.1"/>
    </source>
</evidence>
<dbReference type="InterPro" id="IPR016032">
    <property type="entry name" value="Sig_transdc_resp-reg_C-effctor"/>
</dbReference>
<keyword evidence="3" id="KW-0805">Transcription regulation</keyword>
<keyword evidence="5" id="KW-0804">Transcription</keyword>
<keyword evidence="11" id="KW-1185">Reference proteome</keyword>
<dbReference type="InterPro" id="IPR011990">
    <property type="entry name" value="TPR-like_helical_dom_sf"/>
</dbReference>
<evidence type="ECO:0000313" key="11">
    <source>
        <dbReference type="Proteomes" id="UP001592582"/>
    </source>
</evidence>
<dbReference type="PANTHER" id="PTHR35807:SF1">
    <property type="entry name" value="TRANSCRIPTIONAL REGULATOR REDD"/>
    <property type="match status" value="1"/>
</dbReference>
<evidence type="ECO:0000256" key="3">
    <source>
        <dbReference type="ARBA" id="ARBA00023015"/>
    </source>
</evidence>
<evidence type="ECO:0000256" key="2">
    <source>
        <dbReference type="ARBA" id="ARBA00023012"/>
    </source>
</evidence>
<protein>
    <submittedName>
        <fullName evidence="8">BTAD domain-containing putative transcriptional regulator</fullName>
    </submittedName>
</protein>
<feature type="domain" description="OmpR/PhoB-type" evidence="6">
    <location>
        <begin position="36"/>
        <end position="112"/>
    </location>
</feature>
<evidence type="ECO:0000313" key="10">
    <source>
        <dbReference type="Proteomes" id="UP001592530"/>
    </source>
</evidence>
<organism evidence="8 11">
    <name type="scientific">Streptacidiphilus alkalitolerans</name>
    <dbReference type="NCBI Taxonomy" id="3342712"/>
    <lineage>
        <taxon>Bacteria</taxon>
        <taxon>Bacillati</taxon>
        <taxon>Actinomycetota</taxon>
        <taxon>Actinomycetes</taxon>
        <taxon>Kitasatosporales</taxon>
        <taxon>Streptomycetaceae</taxon>
        <taxon>Streptacidiphilus</taxon>
    </lineage>
</organism>
<reference evidence="10 11" key="1">
    <citation type="submission" date="2024-09" db="EMBL/GenBank/DDBJ databases">
        <authorList>
            <person name="Lee S.D."/>
        </authorList>
    </citation>
    <scope>NUCLEOTIDE SEQUENCE [LARGE SCALE GENOMIC DNA]</scope>
    <source>
        <strain evidence="8 11">N1-1</strain>
        <strain evidence="9 10">N1-3</strain>
    </source>
</reference>
<dbReference type="Gene3D" id="1.10.10.10">
    <property type="entry name" value="Winged helix-like DNA-binding domain superfamily/Winged helix DNA-binding domain"/>
    <property type="match status" value="1"/>
</dbReference>
<proteinExistence type="inferred from homology"/>
<evidence type="ECO:0000259" key="6">
    <source>
        <dbReference type="SMART" id="SM00862"/>
    </source>
</evidence>
<evidence type="ECO:0000256" key="4">
    <source>
        <dbReference type="ARBA" id="ARBA00023125"/>
    </source>
</evidence>
<dbReference type="Proteomes" id="UP001592530">
    <property type="component" value="Unassembled WGS sequence"/>
</dbReference>
<comment type="caution">
    <text evidence="8">The sequence shown here is derived from an EMBL/GenBank/DDBJ whole genome shotgun (WGS) entry which is preliminary data.</text>
</comment>
<dbReference type="SMART" id="SM00862">
    <property type="entry name" value="Trans_reg_C"/>
    <property type="match status" value="1"/>
</dbReference>
<evidence type="ECO:0000256" key="1">
    <source>
        <dbReference type="ARBA" id="ARBA00005820"/>
    </source>
</evidence>
<dbReference type="PANTHER" id="PTHR35807">
    <property type="entry name" value="TRANSCRIPTIONAL REGULATOR REDD-RELATED"/>
    <property type="match status" value="1"/>
</dbReference>
<keyword evidence="4" id="KW-0238">DNA-binding</keyword>
<comment type="similarity">
    <text evidence="1">Belongs to the AfsR/DnrI/RedD regulatory family.</text>
</comment>
<dbReference type="InterPro" id="IPR036388">
    <property type="entry name" value="WH-like_DNA-bd_sf"/>
</dbReference>
<dbReference type="Pfam" id="PF00486">
    <property type="entry name" value="Trans_reg_C"/>
    <property type="match status" value="1"/>
</dbReference>
<feature type="domain" description="Bacterial transcriptional activator" evidence="7">
    <location>
        <begin position="119"/>
        <end position="263"/>
    </location>
</feature>
<evidence type="ECO:0000256" key="5">
    <source>
        <dbReference type="ARBA" id="ARBA00023163"/>
    </source>
</evidence>
<dbReference type="CDD" id="cd15831">
    <property type="entry name" value="BTAD"/>
    <property type="match status" value="1"/>
</dbReference>
<gene>
    <name evidence="9" type="ORF">ACEZDB_25970</name>
    <name evidence="8" type="ORF">ACEZDG_13280</name>
</gene>
<dbReference type="EMBL" id="JBHEZY010000012">
    <property type="protein sequence ID" value="MFC1434103.1"/>
    <property type="molecule type" value="Genomic_DNA"/>
</dbReference>
<accession>A0ABV6V936</accession>
<dbReference type="InterPro" id="IPR051677">
    <property type="entry name" value="AfsR-DnrI-RedD_regulator"/>
</dbReference>
<evidence type="ECO:0000313" key="9">
    <source>
        <dbReference type="EMBL" id="MFC1434103.1"/>
    </source>
</evidence>
<dbReference type="Pfam" id="PF03704">
    <property type="entry name" value="BTAD"/>
    <property type="match status" value="1"/>
</dbReference>
<dbReference type="Proteomes" id="UP001592582">
    <property type="component" value="Unassembled WGS sequence"/>
</dbReference>
<dbReference type="SUPFAM" id="SSF46894">
    <property type="entry name" value="C-terminal effector domain of the bipartite response regulators"/>
    <property type="match status" value="1"/>
</dbReference>